<protein>
    <recommendedName>
        <fullName evidence="3 9">Nicotinate phosphoribosyltransferase</fullName>
        <ecNumber evidence="3 9">6.3.4.21</ecNumber>
    </recommendedName>
</protein>
<dbReference type="PIRSF" id="PIRSF000484">
    <property type="entry name" value="NAPRT"/>
    <property type="match status" value="1"/>
</dbReference>
<feature type="domain" description="Nicotinate phosphoribosyltransferase C-terminal" evidence="11">
    <location>
        <begin position="352"/>
        <end position="456"/>
    </location>
</feature>
<dbReference type="GO" id="GO:0005829">
    <property type="term" value="C:cytosol"/>
    <property type="evidence" value="ECO:0007669"/>
    <property type="project" value="TreeGrafter"/>
</dbReference>
<evidence type="ECO:0000256" key="3">
    <source>
        <dbReference type="ARBA" id="ARBA00013236"/>
    </source>
</evidence>
<reference evidence="12 13" key="1">
    <citation type="submission" date="2016-10" db="EMBL/GenBank/DDBJ databases">
        <authorList>
            <person name="de Groot N.N."/>
        </authorList>
    </citation>
    <scope>NUCLEOTIDE SEQUENCE [LARGE SCALE GENOMIC DNA]</scope>
    <source>
        <strain evidence="12 13">DSM 23581</strain>
    </source>
</reference>
<dbReference type="InterPro" id="IPR013785">
    <property type="entry name" value="Aldolase_TIM"/>
</dbReference>
<dbReference type="STRING" id="908615.SAMN05421540_10657"/>
<dbReference type="NCBIfam" id="TIGR01513">
    <property type="entry name" value="NAPRTase_put"/>
    <property type="match status" value="1"/>
</dbReference>
<dbReference type="AlphaFoldDB" id="A0A1H4BIJ4"/>
<dbReference type="SUPFAM" id="SSF51690">
    <property type="entry name" value="Nicotinate/Quinolinate PRTase C-terminal domain-like"/>
    <property type="match status" value="1"/>
</dbReference>
<evidence type="ECO:0000256" key="5">
    <source>
        <dbReference type="ARBA" id="ARBA00022598"/>
    </source>
</evidence>
<organism evidence="12 13">
    <name type="scientific">Psychroflexus halocasei</name>
    <dbReference type="NCBI Taxonomy" id="908615"/>
    <lineage>
        <taxon>Bacteria</taxon>
        <taxon>Pseudomonadati</taxon>
        <taxon>Bacteroidota</taxon>
        <taxon>Flavobacteriia</taxon>
        <taxon>Flavobacteriales</taxon>
        <taxon>Flavobacteriaceae</taxon>
        <taxon>Psychroflexus</taxon>
    </lineage>
</organism>
<comment type="similarity">
    <text evidence="2 9">Belongs to the NAPRTase family.</text>
</comment>
<dbReference type="FunFam" id="3.20.20.70:FF:000076">
    <property type="entry name" value="Nicotinate phosphoribosyltransferase"/>
    <property type="match status" value="1"/>
</dbReference>
<sequence>MQKITASYTDFYQLTMAQVYFLNQNHEDQSVFDYFFRKLPFHSGYAIFSGLEVLIDILEDFKFTPEELQFLEKQGFHKDFINYLSDFQFNGEIKSVQEGDLIFPTRPVLQVKATIIEAQIIETLVLNILNFQTLIATKASRIRLAAPHDTLIDFGMRRAQATGAYYASRAAYIGGFDATSNVKAATDFGIPVSGTMAHAFIQSYENELDAFRDFAEVHPDNCVLLIDTYDTLRSGLPNAIKIAKELEAKGHKLKAIRLDSGDLSYLSKRCRKMLDQEGLSYVKIAASNQLDEHVIKSLKDQNASIDVYGVGTNLVIGNPDAALDGVYKLAFADGKPRIKLSENVAKSTLPSEKQVYRIRNQKNEMLGADIITQVDETNIEKMHHPFDLTKSTTYHSHILEPLLKTVMKDGKRYEKKKSLAKIKAYAAERLNELPEEYKRFSNPHIYKIGVSTELLETREKLRETLKK</sequence>
<evidence type="ECO:0000256" key="6">
    <source>
        <dbReference type="ARBA" id="ARBA00022642"/>
    </source>
</evidence>
<dbReference type="SUPFAM" id="SSF54675">
    <property type="entry name" value="Nicotinate/Quinolinate PRTase N-terminal domain-like"/>
    <property type="match status" value="1"/>
</dbReference>
<dbReference type="Gene3D" id="3.20.20.70">
    <property type="entry name" value="Aldolase class I"/>
    <property type="match status" value="1"/>
</dbReference>
<keyword evidence="13" id="KW-1185">Reference proteome</keyword>
<dbReference type="NCBIfam" id="NF006695">
    <property type="entry name" value="PRK09243.1-2"/>
    <property type="match status" value="1"/>
</dbReference>
<comment type="pathway">
    <text evidence="1 9">Cofactor biosynthesis; NAD(+) biosynthesis; nicotinate D-ribonucleotide from nicotinate: step 1/1.</text>
</comment>
<gene>
    <name evidence="12" type="ORF">SAMN05421540_10657</name>
</gene>
<evidence type="ECO:0000256" key="2">
    <source>
        <dbReference type="ARBA" id="ARBA00010897"/>
    </source>
</evidence>
<evidence type="ECO:0000256" key="7">
    <source>
        <dbReference type="ARBA" id="ARBA00022679"/>
    </source>
</evidence>
<comment type="catalytic activity">
    <reaction evidence="8 9">
        <text>5-phospho-alpha-D-ribose 1-diphosphate + nicotinate + ATP + H2O = nicotinate beta-D-ribonucleotide + ADP + phosphate + diphosphate</text>
        <dbReference type="Rhea" id="RHEA:36163"/>
        <dbReference type="ChEBI" id="CHEBI:15377"/>
        <dbReference type="ChEBI" id="CHEBI:30616"/>
        <dbReference type="ChEBI" id="CHEBI:32544"/>
        <dbReference type="ChEBI" id="CHEBI:33019"/>
        <dbReference type="ChEBI" id="CHEBI:43474"/>
        <dbReference type="ChEBI" id="CHEBI:57502"/>
        <dbReference type="ChEBI" id="CHEBI:58017"/>
        <dbReference type="ChEBI" id="CHEBI:456216"/>
        <dbReference type="EC" id="6.3.4.21"/>
    </reaction>
</comment>
<dbReference type="InterPro" id="IPR006405">
    <property type="entry name" value="Nic_PRibTrfase_pncB"/>
</dbReference>
<proteinExistence type="inferred from homology"/>
<keyword evidence="7 9" id="KW-0808">Transferase</keyword>
<dbReference type="PANTHER" id="PTHR11098:SF1">
    <property type="entry name" value="NICOTINATE PHOSPHORIBOSYLTRANSFERASE"/>
    <property type="match status" value="1"/>
</dbReference>
<evidence type="ECO:0000259" key="10">
    <source>
        <dbReference type="Pfam" id="PF17767"/>
    </source>
</evidence>
<keyword evidence="6 9" id="KW-0662">Pyridine nucleotide biosynthesis</keyword>
<comment type="function">
    <text evidence="9">Catalyzes the first step in the biosynthesis of NAD from nicotinic acid, the ATP-dependent synthesis of beta-nicotinate D-ribonucleotide from nicotinate and 5-phospho-D-ribose 1-phosphate.</text>
</comment>
<dbReference type="EC" id="6.3.4.21" evidence="3 9"/>
<keyword evidence="12" id="KW-0328">Glycosyltransferase</keyword>
<feature type="domain" description="Nicotinate phosphoribosyltransferase N-terminal" evidence="10">
    <location>
        <begin position="9"/>
        <end position="130"/>
    </location>
</feature>
<evidence type="ECO:0000256" key="4">
    <source>
        <dbReference type="ARBA" id="ARBA00022553"/>
    </source>
</evidence>
<dbReference type="Gene3D" id="3.20.140.10">
    <property type="entry name" value="nicotinate phosphoribosyltransferase"/>
    <property type="match status" value="1"/>
</dbReference>
<dbReference type="Proteomes" id="UP000198820">
    <property type="component" value="Unassembled WGS sequence"/>
</dbReference>
<dbReference type="EMBL" id="FNQF01000006">
    <property type="protein sequence ID" value="SEA47950.1"/>
    <property type="molecule type" value="Genomic_DNA"/>
</dbReference>
<dbReference type="InterPro" id="IPR041619">
    <property type="entry name" value="NAPRTase_C"/>
</dbReference>
<accession>A0A1H4BIJ4</accession>
<dbReference type="GO" id="GO:0004516">
    <property type="term" value="F:nicotinate phosphoribosyltransferase activity"/>
    <property type="evidence" value="ECO:0007669"/>
    <property type="project" value="UniProtKB-UniRule"/>
</dbReference>
<dbReference type="RefSeq" id="WP_093244256.1">
    <property type="nucleotide sequence ID" value="NZ_FNQF01000006.1"/>
</dbReference>
<dbReference type="GO" id="GO:0047280">
    <property type="term" value="F:nicotinamide phosphoribosyltransferase activity"/>
    <property type="evidence" value="ECO:0007669"/>
    <property type="project" value="UniProtKB-ARBA"/>
</dbReference>
<comment type="PTM">
    <text evidence="9">Transiently phosphorylated on a His residue during the reaction cycle. Phosphorylation strongly increases the affinity for substrates and increases the rate of nicotinate D-ribonucleotide production. Dephosphorylation regenerates the low-affinity form of the enzyme, leading to product release.</text>
</comment>
<dbReference type="CDD" id="cd01570">
    <property type="entry name" value="NAPRTase_A"/>
    <property type="match status" value="1"/>
</dbReference>
<name>A0A1H4BIJ4_9FLAO</name>
<evidence type="ECO:0000256" key="9">
    <source>
        <dbReference type="RuleBase" id="RU365100"/>
    </source>
</evidence>
<dbReference type="InterPro" id="IPR036068">
    <property type="entry name" value="Nicotinate_pribotase-like_C"/>
</dbReference>
<evidence type="ECO:0000259" key="11">
    <source>
        <dbReference type="Pfam" id="PF17956"/>
    </source>
</evidence>
<evidence type="ECO:0000313" key="13">
    <source>
        <dbReference type="Proteomes" id="UP000198820"/>
    </source>
</evidence>
<dbReference type="InterPro" id="IPR040727">
    <property type="entry name" value="NAPRTase_N"/>
</dbReference>
<keyword evidence="5 9" id="KW-0436">Ligase</keyword>
<dbReference type="InterPro" id="IPR007229">
    <property type="entry name" value="Nic_PRibTrfase-Fam"/>
</dbReference>
<dbReference type="PANTHER" id="PTHR11098">
    <property type="entry name" value="NICOTINATE PHOSPHORIBOSYLTRANSFERASE"/>
    <property type="match status" value="1"/>
</dbReference>
<dbReference type="UniPathway" id="UPA00253">
    <property type="reaction ID" value="UER00457"/>
</dbReference>
<dbReference type="NCBIfam" id="NF009131">
    <property type="entry name" value="PRK12484.1"/>
    <property type="match status" value="1"/>
</dbReference>
<evidence type="ECO:0000256" key="8">
    <source>
        <dbReference type="ARBA" id="ARBA00048668"/>
    </source>
</evidence>
<evidence type="ECO:0000313" key="12">
    <source>
        <dbReference type="EMBL" id="SEA47950.1"/>
    </source>
</evidence>
<dbReference type="Pfam" id="PF17767">
    <property type="entry name" value="NAPRTase_N"/>
    <property type="match status" value="1"/>
</dbReference>
<dbReference type="GO" id="GO:0034355">
    <property type="term" value="P:NAD+ biosynthetic process via the salvage pathway"/>
    <property type="evidence" value="ECO:0007669"/>
    <property type="project" value="TreeGrafter"/>
</dbReference>
<keyword evidence="4" id="KW-0597">Phosphoprotein</keyword>
<dbReference type="Pfam" id="PF17956">
    <property type="entry name" value="NAPRTase_C"/>
    <property type="match status" value="1"/>
</dbReference>
<evidence type="ECO:0000256" key="1">
    <source>
        <dbReference type="ARBA" id="ARBA00004952"/>
    </source>
</evidence>